<evidence type="ECO:0000256" key="1">
    <source>
        <dbReference type="SAM" id="MobiDB-lite"/>
    </source>
</evidence>
<sequence length="161" mass="17628">MNTRSLFSILALFIIAAIANSQDVHHSFRSMQNVNSAESSDNMNLQNSYPNDVEEKNEENKEVNNEDQSNDDEEKVKAHIARSVEPAAETQDNNVDGQDAAVVDENQDDSSDHKNRIMNVWSKLSTGAKTGIIIAIVVVAIIIIGGIVQCVCICKSCLCCC</sequence>
<reference evidence="4 5" key="1">
    <citation type="submission" date="2023-10" db="EMBL/GenBank/DDBJ databases">
        <title>Comparative genomics analysis reveals potential genetic determinants of host preference in Cryptosporidium xiaoi.</title>
        <authorList>
            <person name="Xiao L."/>
            <person name="Li J."/>
        </authorList>
    </citation>
    <scope>NUCLEOTIDE SEQUENCE [LARGE SCALE GENOMIC DNA]</scope>
    <source>
        <strain evidence="4 5">52996</strain>
    </source>
</reference>
<feature type="region of interest" description="Disordered" evidence="1">
    <location>
        <begin position="35"/>
        <end position="112"/>
    </location>
</feature>
<accession>A0AAV9Y2A9</accession>
<feature type="chain" id="PRO_5043934147" evidence="3">
    <location>
        <begin position="22"/>
        <end position="161"/>
    </location>
</feature>
<gene>
    <name evidence="4" type="ORF">RS030_2366</name>
</gene>
<organism evidence="4 5">
    <name type="scientific">Cryptosporidium xiaoi</name>
    <dbReference type="NCBI Taxonomy" id="659607"/>
    <lineage>
        <taxon>Eukaryota</taxon>
        <taxon>Sar</taxon>
        <taxon>Alveolata</taxon>
        <taxon>Apicomplexa</taxon>
        <taxon>Conoidasida</taxon>
        <taxon>Coccidia</taxon>
        <taxon>Eucoccidiorida</taxon>
        <taxon>Eimeriorina</taxon>
        <taxon>Cryptosporidiidae</taxon>
        <taxon>Cryptosporidium</taxon>
    </lineage>
</organism>
<keyword evidence="5" id="KW-1185">Reference proteome</keyword>
<evidence type="ECO:0000256" key="2">
    <source>
        <dbReference type="SAM" id="Phobius"/>
    </source>
</evidence>
<protein>
    <submittedName>
        <fullName evidence="4">Uncharacterized protein</fullName>
    </submittedName>
</protein>
<keyword evidence="2" id="KW-0812">Transmembrane</keyword>
<proteinExistence type="predicted"/>
<dbReference type="EMBL" id="JAWDEY010000022">
    <property type="protein sequence ID" value="KAK6588826.1"/>
    <property type="molecule type" value="Genomic_DNA"/>
</dbReference>
<feature type="compositionally biased region" description="Polar residues" evidence="1">
    <location>
        <begin position="35"/>
        <end position="50"/>
    </location>
</feature>
<keyword evidence="2" id="KW-0472">Membrane</keyword>
<comment type="caution">
    <text evidence="4">The sequence shown here is derived from an EMBL/GenBank/DDBJ whole genome shotgun (WGS) entry which is preliminary data.</text>
</comment>
<dbReference type="AlphaFoldDB" id="A0AAV9Y2A9"/>
<feature type="signal peptide" evidence="3">
    <location>
        <begin position="1"/>
        <end position="21"/>
    </location>
</feature>
<evidence type="ECO:0000256" key="3">
    <source>
        <dbReference type="SAM" id="SignalP"/>
    </source>
</evidence>
<name>A0AAV9Y2A9_9CRYT</name>
<feature type="transmembrane region" description="Helical" evidence="2">
    <location>
        <begin position="132"/>
        <end position="154"/>
    </location>
</feature>
<keyword evidence="2" id="KW-1133">Transmembrane helix</keyword>
<evidence type="ECO:0000313" key="5">
    <source>
        <dbReference type="Proteomes" id="UP001311799"/>
    </source>
</evidence>
<evidence type="ECO:0000313" key="4">
    <source>
        <dbReference type="EMBL" id="KAK6588826.1"/>
    </source>
</evidence>
<keyword evidence="3" id="KW-0732">Signal</keyword>
<dbReference type="Proteomes" id="UP001311799">
    <property type="component" value="Unassembled WGS sequence"/>
</dbReference>